<evidence type="ECO:0000313" key="2">
    <source>
        <dbReference type="Proteomes" id="UP000193317"/>
    </source>
</evidence>
<name>A0A1X2E4X8_MYCSZ</name>
<sequence length="92" mass="10054">MAWRAVKTMPVSVSTEAGRPWAAKASRKQSRTAMAVNTGRAVQVRALREWSSMMSRISMGVPGVVVVSGLARCQWVMSACQHSLGCSAWKRM</sequence>
<gene>
    <name evidence="1" type="ORF">AWC27_06645</name>
</gene>
<protein>
    <submittedName>
        <fullName evidence="1">Uncharacterized protein</fullName>
    </submittedName>
</protein>
<dbReference type="Proteomes" id="UP000193317">
    <property type="component" value="Unassembled WGS sequence"/>
</dbReference>
<comment type="caution">
    <text evidence="1">The sequence shown here is derived from an EMBL/GenBank/DDBJ whole genome shotgun (WGS) entry which is preliminary data.</text>
</comment>
<accession>A0A1X2E4X8</accession>
<organism evidence="1 2">
    <name type="scientific">Mycobacterium szulgai</name>
    <dbReference type="NCBI Taxonomy" id="1787"/>
    <lineage>
        <taxon>Bacteria</taxon>
        <taxon>Bacillati</taxon>
        <taxon>Actinomycetota</taxon>
        <taxon>Actinomycetes</taxon>
        <taxon>Mycobacteriales</taxon>
        <taxon>Mycobacteriaceae</taxon>
        <taxon>Mycobacterium</taxon>
    </lineage>
</organism>
<evidence type="ECO:0000313" key="1">
    <source>
        <dbReference type="EMBL" id="ORW95328.1"/>
    </source>
</evidence>
<dbReference type="EMBL" id="LQPW01000137">
    <property type="protein sequence ID" value="ORW95328.1"/>
    <property type="molecule type" value="Genomic_DNA"/>
</dbReference>
<keyword evidence="2" id="KW-1185">Reference proteome</keyword>
<proteinExistence type="predicted"/>
<dbReference type="AlphaFoldDB" id="A0A1X2E4X8"/>
<reference evidence="1 2" key="1">
    <citation type="submission" date="2016-01" db="EMBL/GenBank/DDBJ databases">
        <title>The new phylogeny of the genus Mycobacterium.</title>
        <authorList>
            <person name="Tarcisio F."/>
            <person name="Conor M."/>
            <person name="Antonella G."/>
            <person name="Elisabetta G."/>
            <person name="Giulia F.S."/>
            <person name="Sara T."/>
            <person name="Anna F."/>
            <person name="Clotilde B."/>
            <person name="Roberto B."/>
            <person name="Veronica D.S."/>
            <person name="Fabio R."/>
            <person name="Monica P."/>
            <person name="Olivier J."/>
            <person name="Enrico T."/>
            <person name="Nicola S."/>
        </authorList>
    </citation>
    <scope>NUCLEOTIDE SEQUENCE [LARGE SCALE GENOMIC DNA]</scope>
    <source>
        <strain evidence="1 2">DSM 44166</strain>
    </source>
</reference>